<keyword evidence="1" id="KW-0472">Membrane</keyword>
<keyword evidence="2" id="KW-0732">Signal</keyword>
<name>A0A0V8LXN2_9CHLR</name>
<evidence type="ECO:0000256" key="1">
    <source>
        <dbReference type="SAM" id="Phobius"/>
    </source>
</evidence>
<keyword evidence="1" id="KW-0812">Transmembrane</keyword>
<evidence type="ECO:0000313" key="3">
    <source>
        <dbReference type="EMBL" id="KSV16153.1"/>
    </source>
</evidence>
<dbReference type="EMBL" id="JGYD01000029">
    <property type="protein sequence ID" value="KSV16153.1"/>
    <property type="molecule type" value="Genomic_DNA"/>
</dbReference>
<feature type="signal peptide" evidence="2">
    <location>
        <begin position="1"/>
        <end position="29"/>
    </location>
</feature>
<evidence type="ECO:0000313" key="4">
    <source>
        <dbReference type="Proteomes" id="UP000053577"/>
    </source>
</evidence>
<accession>A0A0V8LXN2</accession>
<proteinExistence type="predicted"/>
<feature type="chain" id="PRO_5006894138" evidence="2">
    <location>
        <begin position="30"/>
        <end position="335"/>
    </location>
</feature>
<sequence length="335" mass="37048">MGKRIKRICQGLIVACLCLVSLPPTAVLAVDPAAPTTFTIDDVQVAHNIVETGDSLVAFKYTIAYASSQPTTPANKLFHFRLMDTDGVTQLGAIEPYAYNNAGYDMGYSAFYFSADDAPEWETALVLKMVGNPQYWETPPEVNYTLTTSDYSQLDTKKENQTLMGSWIIEVCRTLEINWVQKLLTETDQGTVFNEYGAAYGKGTIPGLQTMCPKIFSTQTQGLDMTRRVWLMTKLDEWPHQWDGTIIGDILEGLANIFNNAASWQMITSLICIVMVIGLFVWGRLKYANNHGAMIASSYILAGGTDMGLFNGVLLAMIVTIYAAYASYVLMGRHA</sequence>
<feature type="transmembrane region" description="Helical" evidence="1">
    <location>
        <begin position="264"/>
        <end position="287"/>
    </location>
</feature>
<dbReference type="PATRIC" id="fig|61435.5.peg.1726"/>
<comment type="caution">
    <text evidence="3">The sequence shown here is derived from an EMBL/GenBank/DDBJ whole genome shotgun (WGS) entry which is preliminary data.</text>
</comment>
<reference evidence="3 4" key="1">
    <citation type="journal article" date="2015" name="Sci. Rep.">
        <title>A comparative genomics and reductive dehalogenase gene transcription study of two chloroethene-respiring bacteria, Dehalococcoides mccartyi strains MB and 11a.</title>
        <authorList>
            <person name="Low A."/>
            <person name="Shen Z."/>
            <person name="Cheng D."/>
            <person name="Rogers M.J."/>
            <person name="Lee P.K."/>
            <person name="He J."/>
        </authorList>
    </citation>
    <scope>NUCLEOTIDE SEQUENCE [LARGE SCALE GENOMIC DNA]</scope>
    <source>
        <strain evidence="3 4">MB</strain>
    </source>
</reference>
<dbReference type="Proteomes" id="UP000053577">
    <property type="component" value="Unassembled WGS sequence"/>
</dbReference>
<evidence type="ECO:0000256" key="2">
    <source>
        <dbReference type="SAM" id="SignalP"/>
    </source>
</evidence>
<organism evidence="3 4">
    <name type="scientific">Dehalococcoides mccartyi</name>
    <dbReference type="NCBI Taxonomy" id="61435"/>
    <lineage>
        <taxon>Bacteria</taxon>
        <taxon>Bacillati</taxon>
        <taxon>Chloroflexota</taxon>
        <taxon>Dehalococcoidia</taxon>
        <taxon>Dehalococcoidales</taxon>
        <taxon>Dehalococcoidaceae</taxon>
        <taxon>Dehalococcoides</taxon>
    </lineage>
</organism>
<feature type="transmembrane region" description="Helical" evidence="1">
    <location>
        <begin position="308"/>
        <end position="331"/>
    </location>
</feature>
<gene>
    <name evidence="3" type="ORF">DA01_08770</name>
</gene>
<dbReference type="AlphaFoldDB" id="A0A0V8LXN2"/>
<protein>
    <submittedName>
        <fullName evidence="3">Uncharacterized protein</fullName>
    </submittedName>
</protein>
<keyword evidence="1" id="KW-1133">Transmembrane helix</keyword>